<dbReference type="EMBL" id="LT549890">
    <property type="protein sequence ID" value="SAI84713.1"/>
    <property type="molecule type" value="Genomic_DNA"/>
</dbReference>
<dbReference type="Pfam" id="PF01494">
    <property type="entry name" value="FAD_binding_3"/>
    <property type="match status" value="1"/>
</dbReference>
<dbReference type="KEGG" id="ssoa:SULA_2132"/>
<dbReference type="SUPFAM" id="SSF51905">
    <property type="entry name" value="FAD/NAD(P)-binding domain"/>
    <property type="match status" value="2"/>
</dbReference>
<dbReference type="EMBL" id="CP033239">
    <property type="protein sequence ID" value="AZF79281.1"/>
    <property type="molecule type" value="Genomic_DNA"/>
</dbReference>
<evidence type="ECO:0000313" key="3">
    <source>
        <dbReference type="EMBL" id="AKA74327.1"/>
    </source>
</evidence>
<evidence type="ECO:0000256" key="1">
    <source>
        <dbReference type="ARBA" id="ARBA00023002"/>
    </source>
</evidence>
<dbReference type="PATRIC" id="fig|2287.6.peg.2187"/>
<dbReference type="KEGG" id="ssof:SULC_2131"/>
<evidence type="ECO:0000313" key="16">
    <source>
        <dbReference type="Proteomes" id="UP000033085"/>
    </source>
</evidence>
<dbReference type="InterPro" id="IPR036188">
    <property type="entry name" value="FAD/NAD-bd_sf"/>
</dbReference>
<reference evidence="15 16" key="1">
    <citation type="journal article" date="2015" name="Genome Announc.">
        <title>Complete Genome Sequence of Sulfolobus solfataricus Strain 98/2 and Evolved Derivatives.</title>
        <authorList>
            <person name="McCarthy S."/>
            <person name="Gradnigo J."/>
            <person name="Johnson T."/>
            <person name="Payne S."/>
            <person name="Lipzen A."/>
            <person name="Martin J."/>
            <person name="Schackwitz W."/>
            <person name="Moriyama E."/>
            <person name="Blum P."/>
        </authorList>
    </citation>
    <scope>NUCLEOTIDE SEQUENCE [LARGE SCALE GENOMIC DNA]</scope>
    <source>
        <strain evidence="15">98/2 SULC</strain>
        <strain evidence="3">SARC-B</strain>
        <strain evidence="4">SARC-C</strain>
        <strain evidence="5 17">SULA</strain>
        <strain evidence="16">SULB</strain>
    </source>
</reference>
<dbReference type="InterPro" id="IPR002938">
    <property type="entry name" value="FAD-bd"/>
</dbReference>
<dbReference type="EMBL" id="CP033237">
    <property type="protein sequence ID" value="AZF74050.1"/>
    <property type="molecule type" value="Genomic_DNA"/>
</dbReference>
<sequence>MASKSVLVIGAGPAGLSATKELANMGVNVVVVEREPFLGGTPKRLKYSLLFPELRPASEVIDPLVKTVQENGNVKIYTESIVDAAKNTSDGFEISIKDKNGKVKVEKANAIIAASGFEHFDSRRKYEYGYGIIPNIYQISDIEGMLHENKLVTTKGTPPKRVAILLCVGSRDATVGNTYCSRVCCAVSIKQAMEIKQRIPDAVVHIYYMDIRTYGLMEDKLYWKSQLDYRVGYIRGRISEFMRGPNDTVIIKGEDTMNLNRALTVPYDMVILANGMELGLGSKQVAKILGLEFEEHGFVKPLDPDRLPVQSTKKGIFLAGAITGPKTISDSITEGYAAAMKAYEYITHGIWEESDFAKKTAEMKVVHH</sequence>
<evidence type="ECO:0000313" key="10">
    <source>
        <dbReference type="EMBL" id="AZF79281.1"/>
    </source>
</evidence>
<gene>
    <name evidence="13" type="ORF">HFC64_00615</name>
    <name evidence="14" type="ORF">SSOP1_1159</name>
    <name evidence="5" type="ORF">SULA_2132</name>
    <name evidence="3" type="ORF">SULB_2133</name>
    <name evidence="4" type="ORF">SULC_2131</name>
    <name evidence="6" type="ORF">SULG_10755</name>
    <name evidence="7" type="ORF">SULH_10755</name>
    <name evidence="8" type="ORF">SULI_10755</name>
    <name evidence="9" type="ORF">SULM_10745</name>
    <name evidence="10" type="ORF">SULN_10745</name>
    <name evidence="11" type="ORF">SULO_10755</name>
    <name evidence="12" type="ORF">SULZ_10695</name>
</gene>
<name>A0A0E3JY81_SACSO</name>
<dbReference type="Proteomes" id="UP000273194">
    <property type="component" value="Chromosome"/>
</dbReference>
<evidence type="ECO:0000313" key="20">
    <source>
        <dbReference type="Proteomes" id="UP000269431"/>
    </source>
</evidence>
<evidence type="ECO:0000313" key="25">
    <source>
        <dbReference type="Proteomes" id="UP000282269"/>
    </source>
</evidence>
<evidence type="ECO:0000313" key="18">
    <source>
        <dbReference type="Proteomes" id="UP000076770"/>
    </source>
</evidence>
<keyword evidence="1" id="KW-0560">Oxidoreductase</keyword>
<dbReference type="Proteomes" id="UP000267993">
    <property type="component" value="Chromosome"/>
</dbReference>
<dbReference type="Proteomes" id="UP000278715">
    <property type="component" value="Chromosome"/>
</dbReference>
<evidence type="ECO:0000313" key="17">
    <source>
        <dbReference type="Proteomes" id="UP000033106"/>
    </source>
</evidence>
<dbReference type="Gene3D" id="3.50.50.60">
    <property type="entry name" value="FAD/NAD(P)-binding domain"/>
    <property type="match status" value="2"/>
</dbReference>
<dbReference type="PANTHER" id="PTHR42949">
    <property type="entry name" value="ANAEROBIC GLYCEROL-3-PHOSPHATE DEHYDROGENASE SUBUNIT B"/>
    <property type="match status" value="1"/>
</dbReference>
<reference evidence="14" key="2">
    <citation type="submission" date="2016-04" db="EMBL/GenBank/DDBJ databases">
        <authorList>
            <person name="Evans L.H."/>
            <person name="Alamgir A."/>
            <person name="Owens N."/>
            <person name="Weber N.D."/>
            <person name="Virtaneva K."/>
            <person name="Barbian K."/>
            <person name="Babar A."/>
            <person name="Rosenke K."/>
        </authorList>
    </citation>
    <scope>NUCLEOTIDE SEQUENCE</scope>
    <source>
        <strain evidence="14">P1</strain>
    </source>
</reference>
<evidence type="ECO:0000313" key="11">
    <source>
        <dbReference type="EMBL" id="AZF81885.1"/>
    </source>
</evidence>
<reference evidence="18" key="3">
    <citation type="submission" date="2016-04" db="EMBL/GenBank/DDBJ databases">
        <authorList>
            <person name="Shah S.A."/>
            <person name="Garrett R.A."/>
        </authorList>
    </citation>
    <scope>NUCLEOTIDE SEQUENCE [LARGE SCALE GENOMIC DNA]</scope>
    <source>
        <strain evidence="18">ATCC 35091 / DSM 1616 / JCM 8930 / NBRC 15331 / P1</strain>
    </source>
</reference>
<dbReference type="EMBL" id="CP033241">
    <property type="protein sequence ID" value="AZF84458.1"/>
    <property type="molecule type" value="Genomic_DNA"/>
</dbReference>
<dbReference type="Proteomes" id="UP000033057">
    <property type="component" value="Chromosome"/>
</dbReference>
<evidence type="ECO:0000313" key="13">
    <source>
        <dbReference type="EMBL" id="QPG48690.1"/>
    </source>
</evidence>
<evidence type="ECO:0000313" key="7">
    <source>
        <dbReference type="EMBL" id="AZF71430.1"/>
    </source>
</evidence>
<dbReference type="SMR" id="A0A0E3JY81"/>
<evidence type="ECO:0000313" key="8">
    <source>
        <dbReference type="EMBL" id="AZF74050.1"/>
    </source>
</evidence>
<evidence type="ECO:0000259" key="2">
    <source>
        <dbReference type="Pfam" id="PF01494"/>
    </source>
</evidence>
<dbReference type="RefSeq" id="WP_009989759.1">
    <property type="nucleotide sequence ID" value="NZ_CP011055.2"/>
</dbReference>
<dbReference type="GO" id="GO:0016491">
    <property type="term" value="F:oxidoreductase activity"/>
    <property type="evidence" value="ECO:0007669"/>
    <property type="project" value="UniProtKB-KW"/>
</dbReference>
<dbReference type="EMBL" id="CP033238">
    <property type="protein sequence ID" value="AZF76673.1"/>
    <property type="molecule type" value="Genomic_DNA"/>
</dbReference>
<dbReference type="OrthoDB" id="32867at2157"/>
<evidence type="ECO:0000313" key="6">
    <source>
        <dbReference type="EMBL" id="AZF68810.1"/>
    </source>
</evidence>
<dbReference type="Proteomes" id="UP000282269">
    <property type="component" value="Chromosome"/>
</dbReference>
<dbReference type="InterPro" id="IPR051691">
    <property type="entry name" value="Metab_Enz_Cyan_OpOx_G3PDH"/>
</dbReference>
<dbReference type="GO" id="GO:0071949">
    <property type="term" value="F:FAD binding"/>
    <property type="evidence" value="ECO:0007669"/>
    <property type="project" value="InterPro"/>
</dbReference>
<dbReference type="OMA" id="CKYNAID"/>
<reference evidence="19 20" key="4">
    <citation type="journal article" date="2018" name="Proc. Natl. Acad. Sci. U.S.A.">
        <title>Nonmutational mechanism of inheritance in the Archaeon Sulfolobus solfataricus.</title>
        <authorList>
            <person name="Payne S."/>
            <person name="McCarthy S."/>
            <person name="Johnson T."/>
            <person name="North E."/>
            <person name="Blum P."/>
        </authorList>
    </citation>
    <scope>NUCLEOTIDE SEQUENCE [LARGE SCALE GENOMIC DNA]</scope>
    <source>
        <strain evidence="7 19">SARC-H</strain>
        <strain evidence="8 23">SARC-I</strain>
        <strain evidence="10 24">SARC-N</strain>
        <strain evidence="11 25">SARC-O</strain>
        <strain evidence="12 20">SUL120</strain>
        <strain evidence="6 21">SULG</strain>
        <strain evidence="9 22">SULM</strain>
    </source>
</reference>
<reference evidence="13 26" key="6">
    <citation type="journal article" date="2020" name="Nat. Commun.">
        <title>The structures of two archaeal type IV pili illuminate evolutionary relationships.</title>
        <authorList>
            <person name="Wang F."/>
            <person name="Baquero D.P."/>
            <person name="Su Z."/>
            <person name="Beltran L.C."/>
            <person name="Prangishvili D."/>
            <person name="Krupovic M."/>
            <person name="Egelman E.H."/>
        </authorList>
    </citation>
    <scope>NUCLEOTIDE SEQUENCE [LARGE SCALE GENOMIC DNA]</scope>
    <source>
        <strain evidence="13 26">POZ149</strain>
    </source>
</reference>
<dbReference type="Proteomes" id="UP000594632">
    <property type="component" value="Chromosome"/>
</dbReference>
<evidence type="ECO:0000313" key="23">
    <source>
        <dbReference type="Proteomes" id="UP000275843"/>
    </source>
</evidence>
<feature type="domain" description="FAD-binding" evidence="2">
    <location>
        <begin position="5"/>
        <end position="35"/>
    </location>
</feature>
<dbReference type="Proteomes" id="UP000273443">
    <property type="component" value="Chromosome"/>
</dbReference>
<dbReference type="PRINTS" id="PR00419">
    <property type="entry name" value="ADXRDTASE"/>
</dbReference>
<dbReference type="PANTHER" id="PTHR42949:SF3">
    <property type="entry name" value="ANAEROBIC GLYCEROL-3-PHOSPHATE DEHYDROGENASE SUBUNIT B"/>
    <property type="match status" value="1"/>
</dbReference>
<evidence type="ECO:0000313" key="14">
    <source>
        <dbReference type="EMBL" id="SAI84713.1"/>
    </source>
</evidence>
<dbReference type="EMBL" id="CP033236">
    <property type="protein sequence ID" value="AZF71430.1"/>
    <property type="molecule type" value="Genomic_DNA"/>
</dbReference>
<dbReference type="Proteomes" id="UP000033106">
    <property type="component" value="Chromosome"/>
</dbReference>
<evidence type="ECO:0000313" key="5">
    <source>
        <dbReference type="EMBL" id="AKA79715.1"/>
    </source>
</evidence>
<dbReference type="EMBL" id="CP011055">
    <property type="protein sequence ID" value="AKA74327.1"/>
    <property type="molecule type" value="Genomic_DNA"/>
</dbReference>
<organism evidence="4 15">
    <name type="scientific">Saccharolobus solfataricus</name>
    <name type="common">Sulfolobus solfataricus</name>
    <dbReference type="NCBI Taxonomy" id="2287"/>
    <lineage>
        <taxon>Archaea</taxon>
        <taxon>Thermoproteota</taxon>
        <taxon>Thermoprotei</taxon>
        <taxon>Sulfolobales</taxon>
        <taxon>Sulfolobaceae</taxon>
        <taxon>Saccharolobus</taxon>
    </lineage>
</organism>
<dbReference type="AlphaFoldDB" id="A0A0E3JY81"/>
<evidence type="ECO:0000313" key="9">
    <source>
        <dbReference type="EMBL" id="AZF76673.1"/>
    </source>
</evidence>
<proteinExistence type="predicted"/>
<dbReference type="GeneID" id="44130062"/>
<dbReference type="Proteomes" id="UP000269431">
    <property type="component" value="Chromosome"/>
</dbReference>
<evidence type="ECO:0000313" key="19">
    <source>
        <dbReference type="Proteomes" id="UP000267993"/>
    </source>
</evidence>
<dbReference type="GeneID" id="1454163"/>
<dbReference type="EMBL" id="CP050869">
    <property type="protein sequence ID" value="QPG48690.1"/>
    <property type="molecule type" value="Genomic_DNA"/>
</dbReference>
<dbReference type="EMBL" id="CP011057">
    <property type="protein sequence ID" value="AKA79715.1"/>
    <property type="molecule type" value="Genomic_DNA"/>
</dbReference>
<evidence type="ECO:0000313" key="22">
    <source>
        <dbReference type="Proteomes" id="UP000273443"/>
    </source>
</evidence>
<evidence type="ECO:0000313" key="26">
    <source>
        <dbReference type="Proteomes" id="UP000594632"/>
    </source>
</evidence>
<accession>A0A0E3JY81</accession>
<protein>
    <submittedName>
        <fullName evidence="4">CoB--CoM heterodisulfide reductase iron-sulfur subunit A family protein</fullName>
    </submittedName>
    <submittedName>
        <fullName evidence="14">Pyridine nucleotide-disulfide oxidoreductase</fullName>
    </submittedName>
</protein>
<evidence type="ECO:0000313" key="12">
    <source>
        <dbReference type="EMBL" id="AZF84458.1"/>
    </source>
</evidence>
<dbReference type="EMBL" id="CP033235">
    <property type="protein sequence ID" value="AZF68810.1"/>
    <property type="molecule type" value="Genomic_DNA"/>
</dbReference>
<dbReference type="Proteomes" id="UP000275843">
    <property type="component" value="Chromosome"/>
</dbReference>
<evidence type="ECO:0000313" key="24">
    <source>
        <dbReference type="Proteomes" id="UP000278715"/>
    </source>
</evidence>
<dbReference type="EMBL" id="CP011056">
    <property type="protein sequence ID" value="AKA77023.1"/>
    <property type="molecule type" value="Genomic_DNA"/>
</dbReference>
<dbReference type="EMBL" id="CP033240">
    <property type="protein sequence ID" value="AZF81885.1"/>
    <property type="molecule type" value="Genomic_DNA"/>
</dbReference>
<dbReference type="Proteomes" id="UP000033085">
    <property type="component" value="Chromosome"/>
</dbReference>
<dbReference type="Proteomes" id="UP000076770">
    <property type="component" value="Chromosome i"/>
</dbReference>
<evidence type="ECO:0000313" key="4">
    <source>
        <dbReference type="EMBL" id="AKA77023.1"/>
    </source>
</evidence>
<dbReference type="KEGG" id="ssol:SULB_2133"/>
<evidence type="ECO:0000313" key="21">
    <source>
        <dbReference type="Proteomes" id="UP000273194"/>
    </source>
</evidence>
<reference evidence="4" key="5">
    <citation type="submission" date="2018-10" db="EMBL/GenBank/DDBJ databases">
        <authorList>
            <person name="McCarthy S."/>
            <person name="Gradnigo J."/>
            <person name="Johnson T."/>
            <person name="Payne S."/>
            <person name="Lipzen A."/>
            <person name="Schackwitz W."/>
            <person name="Martin J."/>
            <person name="Moriyama E."/>
            <person name="Blum P."/>
        </authorList>
    </citation>
    <scope>NUCLEOTIDE SEQUENCE</scope>
    <source>
        <strain evidence="3">SARC-B</strain>
        <strain evidence="4">SARC-C</strain>
        <strain evidence="5">SULA</strain>
    </source>
</reference>
<evidence type="ECO:0000313" key="15">
    <source>
        <dbReference type="Proteomes" id="UP000033057"/>
    </source>
</evidence>